<evidence type="ECO:0000313" key="2">
    <source>
        <dbReference type="Proteomes" id="UP000625283"/>
    </source>
</evidence>
<gene>
    <name evidence="1" type="ORF">JKG61_20160</name>
</gene>
<organism evidence="1 2">
    <name type="scientific">Sphingobacterium faecale</name>
    <dbReference type="NCBI Taxonomy" id="2803775"/>
    <lineage>
        <taxon>Bacteria</taxon>
        <taxon>Pseudomonadati</taxon>
        <taxon>Bacteroidota</taxon>
        <taxon>Sphingobacteriia</taxon>
        <taxon>Sphingobacteriales</taxon>
        <taxon>Sphingobacteriaceae</taxon>
        <taxon>Sphingobacterium</taxon>
    </lineage>
</organism>
<protein>
    <recommendedName>
        <fullName evidence="3">DUF3298 domain-containing protein</fullName>
    </recommendedName>
</protein>
<accession>A0ABS1RA40</accession>
<evidence type="ECO:0008006" key="3">
    <source>
        <dbReference type="Google" id="ProtNLM"/>
    </source>
</evidence>
<name>A0ABS1RA40_9SPHI</name>
<sequence>MNPFIITTSLILYGFTLFCCQSCSPQISKEDFVKVSKSDILNLEPGKLINWSNSDSSVIMRYMFKDLDFLADYVMYAAIEVRHVLDTAYYLREIEPSEDTVVRGDSLYILSKANTSIKGWHEVHKYGSHRMDYDTVQWLKTLSERKDIAYQHAKIDSLPYGTYKLQGSDLMKVKLTDNPFVNRDKDIYGIFYVTEPGTGPAYLLNMDSVSSLLLSPNPPKKIKTIYIKD</sequence>
<dbReference type="EMBL" id="JAERTY010000012">
    <property type="protein sequence ID" value="MBL1411084.1"/>
    <property type="molecule type" value="Genomic_DNA"/>
</dbReference>
<keyword evidence="2" id="KW-1185">Reference proteome</keyword>
<reference evidence="1 2" key="1">
    <citation type="submission" date="2021-01" db="EMBL/GenBank/DDBJ databases">
        <title>C459-1 draft genome sequence.</title>
        <authorList>
            <person name="Zhang X.-F."/>
        </authorList>
    </citation>
    <scope>NUCLEOTIDE SEQUENCE [LARGE SCALE GENOMIC DNA]</scope>
    <source>
        <strain evidence="2">C459-1</strain>
    </source>
</reference>
<dbReference type="RefSeq" id="WP_202104817.1">
    <property type="nucleotide sequence ID" value="NZ_JAERTY010000012.1"/>
</dbReference>
<dbReference type="Proteomes" id="UP000625283">
    <property type="component" value="Unassembled WGS sequence"/>
</dbReference>
<proteinExistence type="predicted"/>
<comment type="caution">
    <text evidence="1">The sequence shown here is derived from an EMBL/GenBank/DDBJ whole genome shotgun (WGS) entry which is preliminary data.</text>
</comment>
<evidence type="ECO:0000313" key="1">
    <source>
        <dbReference type="EMBL" id="MBL1411084.1"/>
    </source>
</evidence>